<feature type="region of interest" description="Disordered" evidence="1">
    <location>
        <begin position="415"/>
        <end position="460"/>
    </location>
</feature>
<dbReference type="AlphaFoldDB" id="A0A852Y8Z6"/>
<proteinExistence type="predicted"/>
<dbReference type="Proteomes" id="UP000553888">
    <property type="component" value="Unassembled WGS sequence"/>
</dbReference>
<keyword evidence="4" id="KW-1185">Reference proteome</keyword>
<gene>
    <name evidence="3" type="ORF">BJ979_000400</name>
</gene>
<dbReference type="Pfam" id="PF02720">
    <property type="entry name" value="DUF222"/>
    <property type="match status" value="1"/>
</dbReference>
<evidence type="ECO:0000313" key="3">
    <source>
        <dbReference type="EMBL" id="NYG97774.1"/>
    </source>
</evidence>
<dbReference type="EMBL" id="JACBZY010000001">
    <property type="protein sequence ID" value="NYG97774.1"/>
    <property type="molecule type" value="Genomic_DNA"/>
</dbReference>
<comment type="caution">
    <text evidence="3">The sequence shown here is derived from an EMBL/GenBank/DDBJ whole genome shotgun (WGS) entry which is preliminary data.</text>
</comment>
<evidence type="ECO:0000259" key="2">
    <source>
        <dbReference type="SMART" id="SM00507"/>
    </source>
</evidence>
<evidence type="ECO:0000313" key="4">
    <source>
        <dbReference type="Proteomes" id="UP000553888"/>
    </source>
</evidence>
<dbReference type="SMART" id="SM00507">
    <property type="entry name" value="HNHc"/>
    <property type="match status" value="1"/>
</dbReference>
<sequence>MEKPPLEFAAGVVDAALSELAGDAEGIVGLLAAAQVAETRMLARAGQIAAAEAVGQRAGVRAHDMALRSIAAELAGVFRVTDRTMQGRIGDAQEIVEKYPVALSAWESGFITRGHVNVIVDAGRIVGDERRAEYEREAIDRCLRDTPNRVRAGLELYAEKLTERSFTERHEEAARRRAVRLIPGRDGMCDVIATVPAVIGDGILDRLTRMAHVVIDAGDRRGIDEVRADVFADLLLAGAPQLDPTAHGDADGVGALGAIRAHVQVVVPASALVGLGDDPADLVGRSPVDADTARRLAGSAPSLSRILTDPVTGGVLVTDRYRPTTDQRRHLRVRDQHCRFPGCRLAAIRCEIDHTIDHVLGGPTTVGNLAHLCQRHHSMKQFTRWRVRQRGGGVLEWTSPTGRIYREDAPTAPVAFAGSDEPAPRASSTIEIPRSGLPDAPDPPDALDPPSALDPPGETRHFDKVDVFGVPDEHPEIPVEMLAELFDFGDVPSDQLLAELLEIERALLDPAPF</sequence>
<accession>A0A852Y8Z6</accession>
<organism evidence="3 4">
    <name type="scientific">Schumannella luteola</name>
    <dbReference type="NCBI Taxonomy" id="472059"/>
    <lineage>
        <taxon>Bacteria</taxon>
        <taxon>Bacillati</taxon>
        <taxon>Actinomycetota</taxon>
        <taxon>Actinomycetes</taxon>
        <taxon>Micrococcales</taxon>
        <taxon>Microbacteriaceae</taxon>
        <taxon>Schumannella</taxon>
    </lineage>
</organism>
<protein>
    <recommendedName>
        <fullName evidence="2">HNH nuclease domain-containing protein</fullName>
    </recommendedName>
</protein>
<evidence type="ECO:0000256" key="1">
    <source>
        <dbReference type="SAM" id="MobiDB-lite"/>
    </source>
</evidence>
<dbReference type="InterPro" id="IPR003615">
    <property type="entry name" value="HNH_nuc"/>
</dbReference>
<name>A0A852Y8Z6_9MICO</name>
<dbReference type="CDD" id="cd00085">
    <property type="entry name" value="HNHc"/>
    <property type="match status" value="1"/>
</dbReference>
<dbReference type="Gene3D" id="1.10.30.50">
    <property type="match status" value="1"/>
</dbReference>
<dbReference type="InterPro" id="IPR003870">
    <property type="entry name" value="DUF222"/>
</dbReference>
<feature type="domain" description="HNH nuclease" evidence="2">
    <location>
        <begin position="326"/>
        <end position="378"/>
    </location>
</feature>
<reference evidence="3 4" key="1">
    <citation type="submission" date="2020-07" db="EMBL/GenBank/DDBJ databases">
        <title>Sequencing the genomes of 1000 actinobacteria strains.</title>
        <authorList>
            <person name="Klenk H.-P."/>
        </authorList>
    </citation>
    <scope>NUCLEOTIDE SEQUENCE [LARGE SCALE GENOMIC DNA]</scope>
    <source>
        <strain evidence="3 4">DSM 23141</strain>
    </source>
</reference>